<feature type="transmembrane region" description="Helical" evidence="1">
    <location>
        <begin position="86"/>
        <end position="102"/>
    </location>
</feature>
<accession>A0A429XWL6</accession>
<proteinExistence type="predicted"/>
<dbReference type="AlphaFoldDB" id="A0A429XWL6"/>
<dbReference type="OrthoDB" id="2989405at2"/>
<keyword evidence="3" id="KW-1185">Reference proteome</keyword>
<comment type="caution">
    <text evidence="2">The sequence shown here is derived from an EMBL/GenBank/DDBJ whole genome shotgun (WGS) entry which is preliminary data.</text>
</comment>
<protein>
    <submittedName>
        <fullName evidence="2">AzlD domain-containing protein</fullName>
    </submittedName>
</protein>
<feature type="transmembrane region" description="Helical" evidence="1">
    <location>
        <begin position="38"/>
        <end position="56"/>
    </location>
</feature>
<evidence type="ECO:0000256" key="1">
    <source>
        <dbReference type="SAM" id="Phobius"/>
    </source>
</evidence>
<evidence type="ECO:0000313" key="2">
    <source>
        <dbReference type="EMBL" id="RST72782.1"/>
    </source>
</evidence>
<name>A0A429XWL6_9BACI</name>
<evidence type="ECO:0000313" key="3">
    <source>
        <dbReference type="Proteomes" id="UP000287156"/>
    </source>
</evidence>
<sequence>MLNHWILIGLLAVSTFLSRIIGLEFMTGRELSPTLRLYFNYVPVAIMTALIINQILTSTEGQFSISIPVLVGCLAGAIAMKLFKSFLPTVVIGIVAGLLVRYL</sequence>
<keyword evidence="1" id="KW-0472">Membrane</keyword>
<dbReference type="Pfam" id="PF05437">
    <property type="entry name" value="AzlD"/>
    <property type="match status" value="1"/>
</dbReference>
<keyword evidence="1" id="KW-0812">Transmembrane</keyword>
<organism evidence="2 3">
    <name type="scientific">Siminovitchia acidinfaciens</name>
    <dbReference type="NCBI Taxonomy" id="2321395"/>
    <lineage>
        <taxon>Bacteria</taxon>
        <taxon>Bacillati</taxon>
        <taxon>Bacillota</taxon>
        <taxon>Bacilli</taxon>
        <taxon>Bacillales</taxon>
        <taxon>Bacillaceae</taxon>
        <taxon>Siminovitchia</taxon>
    </lineage>
</organism>
<dbReference type="InterPro" id="IPR008407">
    <property type="entry name" value="Brnchd-chn_aa_trnsp_AzlD"/>
</dbReference>
<reference evidence="2" key="1">
    <citation type="submission" date="2018-12" db="EMBL/GenBank/DDBJ databases">
        <authorList>
            <person name="Sun L."/>
            <person name="Chen Z."/>
        </authorList>
    </citation>
    <scope>NUCLEOTIDE SEQUENCE [LARGE SCALE GENOMIC DNA]</scope>
    <source>
        <strain evidence="2">3-2-2</strain>
    </source>
</reference>
<gene>
    <name evidence="2" type="ORF">D4T97_015305</name>
</gene>
<dbReference type="EMBL" id="QYTV02000007">
    <property type="protein sequence ID" value="RST72782.1"/>
    <property type="molecule type" value="Genomic_DNA"/>
</dbReference>
<keyword evidence="1" id="KW-1133">Transmembrane helix</keyword>
<feature type="transmembrane region" description="Helical" evidence="1">
    <location>
        <begin position="63"/>
        <end position="80"/>
    </location>
</feature>
<dbReference type="Proteomes" id="UP000287156">
    <property type="component" value="Unassembled WGS sequence"/>
</dbReference>
<dbReference type="RefSeq" id="WP_126051627.1">
    <property type="nucleotide sequence ID" value="NZ_QYTV02000007.1"/>
</dbReference>